<dbReference type="Proteomes" id="UP001060215">
    <property type="component" value="Chromosome 7"/>
</dbReference>
<proteinExistence type="predicted"/>
<evidence type="ECO:0000313" key="1">
    <source>
        <dbReference type="EMBL" id="KAI8008733.1"/>
    </source>
</evidence>
<gene>
    <name evidence="1" type="ORF">LOK49_LG07G01000</name>
</gene>
<accession>A0ACC0H5G0</accession>
<comment type="caution">
    <text evidence="1">The sequence shown here is derived from an EMBL/GenBank/DDBJ whole genome shotgun (WGS) entry which is preliminary data.</text>
</comment>
<keyword evidence="2" id="KW-1185">Reference proteome</keyword>
<name>A0ACC0H5G0_9ERIC</name>
<reference evidence="1 2" key="1">
    <citation type="journal article" date="2022" name="Plant J.">
        <title>Chromosome-level genome of Camellia lanceoleosa provides a valuable resource for understanding genome evolution and self-incompatibility.</title>
        <authorList>
            <person name="Gong W."/>
            <person name="Xiao S."/>
            <person name="Wang L."/>
            <person name="Liao Z."/>
            <person name="Chang Y."/>
            <person name="Mo W."/>
            <person name="Hu G."/>
            <person name="Li W."/>
            <person name="Zhao G."/>
            <person name="Zhu H."/>
            <person name="Hu X."/>
            <person name="Ji K."/>
            <person name="Xiang X."/>
            <person name="Song Q."/>
            <person name="Yuan D."/>
            <person name="Jin S."/>
            <person name="Zhang L."/>
        </authorList>
    </citation>
    <scope>NUCLEOTIDE SEQUENCE [LARGE SCALE GENOMIC DNA]</scope>
    <source>
        <strain evidence="1">SQ_2022a</strain>
    </source>
</reference>
<protein>
    <submittedName>
        <fullName evidence="1">Uncharacterized protein</fullName>
    </submittedName>
</protein>
<organism evidence="1 2">
    <name type="scientific">Camellia lanceoleosa</name>
    <dbReference type="NCBI Taxonomy" id="1840588"/>
    <lineage>
        <taxon>Eukaryota</taxon>
        <taxon>Viridiplantae</taxon>
        <taxon>Streptophyta</taxon>
        <taxon>Embryophyta</taxon>
        <taxon>Tracheophyta</taxon>
        <taxon>Spermatophyta</taxon>
        <taxon>Magnoliopsida</taxon>
        <taxon>eudicotyledons</taxon>
        <taxon>Gunneridae</taxon>
        <taxon>Pentapetalae</taxon>
        <taxon>asterids</taxon>
        <taxon>Ericales</taxon>
        <taxon>Theaceae</taxon>
        <taxon>Camellia</taxon>
    </lineage>
</organism>
<evidence type="ECO:0000313" key="2">
    <source>
        <dbReference type="Proteomes" id="UP001060215"/>
    </source>
</evidence>
<dbReference type="EMBL" id="CM045764">
    <property type="protein sequence ID" value="KAI8008733.1"/>
    <property type="molecule type" value="Genomic_DNA"/>
</dbReference>
<sequence>MEPPMPGHRYVNDPDSPPPPREYIDQMLGVVASLEGIVLRREAQMSIMGFQMPPVYASTRGRPPRPSQRGRGVRPT</sequence>